<evidence type="ECO:0008006" key="4">
    <source>
        <dbReference type="Google" id="ProtNLM"/>
    </source>
</evidence>
<dbReference type="PANTHER" id="PTHR38850:SF2">
    <property type="entry name" value="CERATO-PLATANIN"/>
    <property type="match status" value="1"/>
</dbReference>
<gene>
    <name evidence="2" type="ORF">TARUN_7633</name>
</gene>
<dbReference type="PANTHER" id="PTHR38850">
    <property type="entry name" value="CERATO-PLATANIN"/>
    <property type="match status" value="1"/>
</dbReference>
<comment type="caution">
    <text evidence="2">The sequence shown here is derived from an EMBL/GenBank/DDBJ whole genome shotgun (WGS) entry which is preliminary data.</text>
</comment>
<dbReference type="OrthoDB" id="5370830at2759"/>
<dbReference type="EMBL" id="PXOA01000516">
    <property type="protein sequence ID" value="RFU74619.1"/>
    <property type="molecule type" value="Genomic_DNA"/>
</dbReference>
<dbReference type="Proteomes" id="UP000266272">
    <property type="component" value="Unassembled WGS sequence"/>
</dbReference>
<feature type="chain" id="PRO_5017468893" description="Cerato-platanin" evidence="1">
    <location>
        <begin position="19"/>
        <end position="218"/>
    </location>
</feature>
<name>A0A395NF85_TRIAR</name>
<accession>A0A395NF85</accession>
<evidence type="ECO:0000313" key="2">
    <source>
        <dbReference type="EMBL" id="RFU74619.1"/>
    </source>
</evidence>
<sequence>MFMSITALLAASAATVSAVAVPRGQSASVTPHEQYSSSVGVLGCLINTNRVAYWPMGVNCNDICVKVTNGDRSLHLLKIDQSGGAYDISYDAWNYLGFGESATSDPHTGGGINMNYEFVDASECSDLLHDGKLPLSASNSMNYVASCISEPSSWVAKNYELINIADPLCQYGYNEVCSLDLNVSNQPSCPHTLGSQHTPTGESVTNIVYGTGKKEVAV</sequence>
<keyword evidence="3" id="KW-1185">Reference proteome</keyword>
<feature type="signal peptide" evidence="1">
    <location>
        <begin position="1"/>
        <end position="18"/>
    </location>
</feature>
<dbReference type="STRING" id="490622.A0A395NF85"/>
<dbReference type="AlphaFoldDB" id="A0A395NF85"/>
<proteinExistence type="predicted"/>
<organism evidence="2 3">
    <name type="scientific">Trichoderma arundinaceum</name>
    <dbReference type="NCBI Taxonomy" id="490622"/>
    <lineage>
        <taxon>Eukaryota</taxon>
        <taxon>Fungi</taxon>
        <taxon>Dikarya</taxon>
        <taxon>Ascomycota</taxon>
        <taxon>Pezizomycotina</taxon>
        <taxon>Sordariomycetes</taxon>
        <taxon>Hypocreomycetidae</taxon>
        <taxon>Hypocreales</taxon>
        <taxon>Hypocreaceae</taxon>
        <taxon>Trichoderma</taxon>
    </lineage>
</organism>
<evidence type="ECO:0000313" key="3">
    <source>
        <dbReference type="Proteomes" id="UP000266272"/>
    </source>
</evidence>
<keyword evidence="1" id="KW-0732">Signal</keyword>
<protein>
    <recommendedName>
        <fullName evidence="4">Cerato-platanin</fullName>
    </recommendedName>
</protein>
<evidence type="ECO:0000256" key="1">
    <source>
        <dbReference type="SAM" id="SignalP"/>
    </source>
</evidence>
<reference evidence="2 3" key="1">
    <citation type="journal article" date="2018" name="PLoS Pathog.">
        <title>Evolution of structural diversity of trichothecenes, a family of toxins produced by plant pathogenic and entomopathogenic fungi.</title>
        <authorList>
            <person name="Proctor R.H."/>
            <person name="McCormick S.P."/>
            <person name="Kim H.S."/>
            <person name="Cardoza R.E."/>
            <person name="Stanley A.M."/>
            <person name="Lindo L."/>
            <person name="Kelly A."/>
            <person name="Brown D.W."/>
            <person name="Lee T."/>
            <person name="Vaughan M.M."/>
            <person name="Alexander N.J."/>
            <person name="Busman M."/>
            <person name="Gutierrez S."/>
        </authorList>
    </citation>
    <scope>NUCLEOTIDE SEQUENCE [LARGE SCALE GENOMIC DNA]</scope>
    <source>
        <strain evidence="2 3">IBT 40837</strain>
    </source>
</reference>